<name>A0A1Z4C0F3_9GAMM</name>
<dbReference type="EMBL" id="CP022129">
    <property type="protein sequence ID" value="ASF47005.1"/>
    <property type="molecule type" value="Genomic_DNA"/>
</dbReference>
<sequence>MDYDQLYKRLAQEIVSADGKLADGAQAFALRLAEKLKAEGYQLQGDAEQVLADYLGGIDGTIKTSIARAVVVGSAKPLTAASLQSPAVMAAAEQAFVAKWPDGLNLSTRLWHWRTDTQAAVSDVLKAGVRQGHATGKVLYAMQREIERTAGDRFAIVSAHKADWVHKLADAGRELINEPFDRAEWDKVVADTEAYINGLAVTGTRHDAQRLLSQIKTAVDNGRYAAIDRAVHWKIYDKQLYNLKRISRTEMADAGHNAVINTTESDPTIIGYQWRVSSSHKVPDICDYYANIDMGLGKGIFTKDAVPRHKAHPHCMCLLVPRVTPIKQPGSHNYADFIGKVTPEQRGQLLPKWAQQAMADGTPLEKLVRTDGAGLLSKQEAIGLGHYKPKLTLDEIYAKAAEAKPGFDSELERLAKESGGIAQLTPIKDKARALAKINALYDGDASQIRDVLRGSIIVNNAKEVDKAFQLVKDSFPVAGRMRNGYATAVNSSDGYFDAMLEVRTHGIVAEVQIHTQAMVAAKESVHGLYEQRQAITRSAGNKLSAEQRKEVSAINKQMREIYRKASEQ</sequence>
<keyword evidence="2" id="KW-1185">Reference proteome</keyword>
<dbReference type="KEGG" id="mpsy:CEK71_13505"/>
<evidence type="ECO:0008006" key="3">
    <source>
        <dbReference type="Google" id="ProtNLM"/>
    </source>
</evidence>
<reference evidence="1 2" key="1">
    <citation type="submission" date="2017-06" db="EMBL/GenBank/DDBJ databases">
        <title>Genome Sequencing of the methanotroph Methylovulum psychrotolerants str. HV10-M2 isolated from a high-altitude environment.</title>
        <authorList>
            <person name="Mateos-Rivera A."/>
        </authorList>
    </citation>
    <scope>NUCLEOTIDE SEQUENCE [LARGE SCALE GENOMIC DNA]</scope>
    <source>
        <strain evidence="1 2">HV10_M2</strain>
    </source>
</reference>
<accession>A0A1Z4C0F3</accession>
<dbReference type="SUPFAM" id="SSF81301">
    <property type="entry name" value="Nucleotidyltransferase"/>
    <property type="match status" value="1"/>
</dbReference>
<gene>
    <name evidence="1" type="ORF">CEK71_13505</name>
</gene>
<dbReference type="OrthoDB" id="9151105at2"/>
<dbReference type="RefSeq" id="WP_088619877.1">
    <property type="nucleotide sequence ID" value="NZ_CP022129.1"/>
</dbReference>
<dbReference type="AlphaFoldDB" id="A0A1Z4C0F3"/>
<proteinExistence type="predicted"/>
<protein>
    <recommendedName>
        <fullName evidence="3">RelA/SpoT domain-containing protein</fullName>
    </recommendedName>
</protein>
<evidence type="ECO:0000313" key="1">
    <source>
        <dbReference type="EMBL" id="ASF47005.1"/>
    </source>
</evidence>
<dbReference type="Proteomes" id="UP000197019">
    <property type="component" value="Chromosome"/>
</dbReference>
<organism evidence="1 2">
    <name type="scientific">Methylovulum psychrotolerans</name>
    <dbReference type="NCBI Taxonomy" id="1704499"/>
    <lineage>
        <taxon>Bacteria</taxon>
        <taxon>Pseudomonadati</taxon>
        <taxon>Pseudomonadota</taxon>
        <taxon>Gammaproteobacteria</taxon>
        <taxon>Methylococcales</taxon>
        <taxon>Methylococcaceae</taxon>
        <taxon>Methylovulum</taxon>
    </lineage>
</organism>
<evidence type="ECO:0000313" key="2">
    <source>
        <dbReference type="Proteomes" id="UP000197019"/>
    </source>
</evidence>
<dbReference type="InterPro" id="IPR043519">
    <property type="entry name" value="NT_sf"/>
</dbReference>